<dbReference type="Proteomes" id="UP001151516">
    <property type="component" value="Unassembled WGS sequence"/>
</dbReference>
<feature type="region of interest" description="Disordered" evidence="2">
    <location>
        <begin position="1"/>
        <end position="44"/>
    </location>
</feature>
<feature type="compositionally biased region" description="Low complexity" evidence="2">
    <location>
        <begin position="1"/>
        <end position="30"/>
    </location>
</feature>
<dbReference type="InterPro" id="IPR003114">
    <property type="entry name" value="Phox_assoc"/>
</dbReference>
<dbReference type="EMBL" id="JANBTX010000007">
    <property type="protein sequence ID" value="KAJ2690776.1"/>
    <property type="molecule type" value="Genomic_DNA"/>
</dbReference>
<comment type="similarity">
    <text evidence="1">Belongs to the sorting nexin family.</text>
</comment>
<evidence type="ECO:0000256" key="2">
    <source>
        <dbReference type="SAM" id="MobiDB-lite"/>
    </source>
</evidence>
<proteinExistence type="inferred from homology"/>
<protein>
    <recommendedName>
        <fullName evidence="4">PXA domain-containing protein</fullName>
    </recommendedName>
</protein>
<keyword evidence="3" id="KW-0472">Membrane</keyword>
<dbReference type="InterPro" id="IPR013937">
    <property type="entry name" value="Sorting_nexin_C"/>
</dbReference>
<dbReference type="SMART" id="SM00313">
    <property type="entry name" value="PXA"/>
    <property type="match status" value="1"/>
</dbReference>
<sequence length="676" mass="74620">MEPSSAAQRRTATSAKQSHQAATEAATAPAGNVTSRPSSLASAPSTIAESLRSYWESRRSPRAATSQMLRNLYRTHRGPTRTGVGRRAYVTTSAKVNQAVSRLVALIMRDFVQEWYEKVTDDQEFIGEVSAQLMLVINEVEKRCRQVDWVQFILFEVPDIVHLHIKDSHQCMARLGTVYVGRETSIEAIFQSMQPHVALVMAADSELAYLRRMSSELLQVFMPPEAQNDGVVHHLLREILACAVLRNVVDAVADPNTLNEGIIRAVGKYSKREYFNAADMARYITIPVGIDGEAGQAGGNDKEGDEEPVSPTQNHGMPPASVETMLREAQTSQISPSGDATRQRSSSGGSAGLARMRASTAVGGKERDIAAATADSNASKRASMDSRRAPRISSPLMNRMSTSSLGEDGGRLTSAAIAVGNSSAAIAGSGQGGTLERLSSQLSFGSRWLISDLFSQARWRGWKNNTIRGLVYLHLIIVQAFSRMFSVFSEYTFSLNQLWQYDSIQGSYRGAIEPILALVNALLLLDRYNHWAWVQFLFYIFPLVNILAGAAIDRTLVKVVDFLLSEQQVASYVDLLIENLWKPENGGKFKSKDRPYKTLEQETLLREDAAELVAELLPYVATKFFYGSSEPERLLAAQRILEPFENRQLNKHLVYNLLDAIVGKIAPELLEAKPAS</sequence>
<dbReference type="OrthoDB" id="5582218at2759"/>
<keyword evidence="6" id="KW-1185">Reference proteome</keyword>
<keyword evidence="3" id="KW-1133">Transmembrane helix</keyword>
<feature type="domain" description="PXA" evidence="4">
    <location>
        <begin position="93"/>
        <end position="270"/>
    </location>
</feature>
<accession>A0A9W8L6D9</accession>
<feature type="region of interest" description="Disordered" evidence="2">
    <location>
        <begin position="294"/>
        <end position="388"/>
    </location>
</feature>
<dbReference type="PANTHER" id="PTHR22775:SF3">
    <property type="entry name" value="SORTING NEXIN-13"/>
    <property type="match status" value="1"/>
</dbReference>
<keyword evidence="3" id="KW-0812">Transmembrane</keyword>
<organism evidence="5 6">
    <name type="scientific">Coemansia spiralis</name>
    <dbReference type="NCBI Taxonomy" id="417178"/>
    <lineage>
        <taxon>Eukaryota</taxon>
        <taxon>Fungi</taxon>
        <taxon>Fungi incertae sedis</taxon>
        <taxon>Zoopagomycota</taxon>
        <taxon>Kickxellomycotina</taxon>
        <taxon>Kickxellomycetes</taxon>
        <taxon>Kickxellales</taxon>
        <taxon>Kickxellaceae</taxon>
        <taxon>Coemansia</taxon>
    </lineage>
</organism>
<dbReference type="Pfam" id="PF08628">
    <property type="entry name" value="Nexin_C"/>
    <property type="match status" value="1"/>
</dbReference>
<dbReference type="PANTHER" id="PTHR22775">
    <property type="entry name" value="SORTING NEXIN"/>
    <property type="match status" value="1"/>
</dbReference>
<reference evidence="5" key="1">
    <citation type="submission" date="2022-07" db="EMBL/GenBank/DDBJ databases">
        <title>Phylogenomic reconstructions and comparative analyses of Kickxellomycotina fungi.</title>
        <authorList>
            <person name="Reynolds N.K."/>
            <person name="Stajich J.E."/>
            <person name="Barry K."/>
            <person name="Grigoriev I.V."/>
            <person name="Crous P."/>
            <person name="Smith M.E."/>
        </authorList>
    </citation>
    <scope>NUCLEOTIDE SEQUENCE</scope>
    <source>
        <strain evidence="5">CBS 109367</strain>
    </source>
</reference>
<dbReference type="AlphaFoldDB" id="A0A9W8L6D9"/>
<evidence type="ECO:0000313" key="5">
    <source>
        <dbReference type="EMBL" id="KAJ2690776.1"/>
    </source>
</evidence>
<gene>
    <name evidence="5" type="ORF">IWW39_000436</name>
</gene>
<feature type="compositionally biased region" description="Polar residues" evidence="2">
    <location>
        <begin position="32"/>
        <end position="44"/>
    </location>
</feature>
<feature type="transmembrane region" description="Helical" evidence="3">
    <location>
        <begin position="532"/>
        <end position="552"/>
    </location>
</feature>
<evidence type="ECO:0000256" key="1">
    <source>
        <dbReference type="ARBA" id="ARBA00010883"/>
    </source>
</evidence>
<dbReference type="GO" id="GO:0035091">
    <property type="term" value="F:phosphatidylinositol binding"/>
    <property type="evidence" value="ECO:0007669"/>
    <property type="project" value="TreeGrafter"/>
</dbReference>
<evidence type="ECO:0000256" key="3">
    <source>
        <dbReference type="SAM" id="Phobius"/>
    </source>
</evidence>
<feature type="compositionally biased region" description="Polar residues" evidence="2">
    <location>
        <begin position="329"/>
        <end position="340"/>
    </location>
</feature>
<comment type="caution">
    <text evidence="5">The sequence shown here is derived from an EMBL/GenBank/DDBJ whole genome shotgun (WGS) entry which is preliminary data.</text>
</comment>
<name>A0A9W8L6D9_9FUNG</name>
<evidence type="ECO:0000259" key="4">
    <source>
        <dbReference type="PROSITE" id="PS51207"/>
    </source>
</evidence>
<dbReference type="PROSITE" id="PS51207">
    <property type="entry name" value="PXA"/>
    <property type="match status" value="1"/>
</dbReference>
<feature type="compositionally biased region" description="Low complexity" evidence="2">
    <location>
        <begin position="344"/>
        <end position="359"/>
    </location>
</feature>
<evidence type="ECO:0000313" key="6">
    <source>
        <dbReference type="Proteomes" id="UP001151516"/>
    </source>
</evidence>
<dbReference type="Pfam" id="PF02194">
    <property type="entry name" value="PXA"/>
    <property type="match status" value="1"/>
</dbReference>